<name>A0A8C7QWY1_ONCMY</name>
<keyword evidence="2" id="KW-1185">Reference proteome</keyword>
<evidence type="ECO:0000313" key="1">
    <source>
        <dbReference type="Ensembl" id="ENSOMYP00000042129.2"/>
    </source>
</evidence>
<reference evidence="1" key="2">
    <citation type="submission" date="2025-08" db="UniProtKB">
        <authorList>
            <consortium name="Ensembl"/>
        </authorList>
    </citation>
    <scope>IDENTIFICATION</scope>
</reference>
<proteinExistence type="predicted"/>
<dbReference type="Ensembl" id="ENSOMYT00000045965.2">
    <property type="protein sequence ID" value="ENSOMYP00000042129.2"/>
    <property type="gene ID" value="ENSOMYG00000019458.2"/>
</dbReference>
<accession>A0A8C7QWY1</accession>
<organism evidence="1 2">
    <name type="scientific">Oncorhynchus mykiss</name>
    <name type="common">Rainbow trout</name>
    <name type="synonym">Salmo gairdneri</name>
    <dbReference type="NCBI Taxonomy" id="8022"/>
    <lineage>
        <taxon>Eukaryota</taxon>
        <taxon>Metazoa</taxon>
        <taxon>Chordata</taxon>
        <taxon>Craniata</taxon>
        <taxon>Vertebrata</taxon>
        <taxon>Euteleostomi</taxon>
        <taxon>Actinopterygii</taxon>
        <taxon>Neopterygii</taxon>
        <taxon>Teleostei</taxon>
        <taxon>Protacanthopterygii</taxon>
        <taxon>Salmoniformes</taxon>
        <taxon>Salmonidae</taxon>
        <taxon>Salmoninae</taxon>
        <taxon>Oncorhynchus</taxon>
    </lineage>
</organism>
<protein>
    <submittedName>
        <fullName evidence="1">Uncharacterized protein</fullName>
    </submittedName>
</protein>
<evidence type="ECO:0000313" key="2">
    <source>
        <dbReference type="Proteomes" id="UP000694395"/>
    </source>
</evidence>
<reference evidence="1" key="1">
    <citation type="submission" date="2020-07" db="EMBL/GenBank/DDBJ databases">
        <title>A long reads based de novo assembly of the rainbow trout Arlee double haploid line genome.</title>
        <authorList>
            <person name="Gao G."/>
            <person name="Palti Y."/>
        </authorList>
    </citation>
    <scope>NUCLEOTIDE SEQUENCE [LARGE SCALE GENOMIC DNA]</scope>
</reference>
<sequence>LLEPNRQTVRGLLLRWSPIPPAPNSSIIVLWRGPRGGPLPKNDRLADSSNSQLILRGGLGEEGDSLALGGWTCVQMVWVGLPRWAWFCPRTWPVLAVSHVPLDGRAASDPQG</sequence>
<dbReference type="AlphaFoldDB" id="A0A8C7QWY1"/>
<dbReference type="Proteomes" id="UP000694395">
    <property type="component" value="Chromosome 22"/>
</dbReference>
<reference evidence="1" key="3">
    <citation type="submission" date="2025-09" db="UniProtKB">
        <authorList>
            <consortium name="Ensembl"/>
        </authorList>
    </citation>
    <scope>IDENTIFICATION</scope>
</reference>